<dbReference type="GeneID" id="46428639"/>
<evidence type="ECO:0000256" key="2">
    <source>
        <dbReference type="ARBA" id="ARBA00022519"/>
    </source>
</evidence>
<evidence type="ECO:0000259" key="5">
    <source>
        <dbReference type="Pfam" id="PF00535"/>
    </source>
</evidence>
<dbReference type="KEGG" id="pman:OU5_2979"/>
<keyword evidence="3" id="KW-0328">Glycosyltransferase</keyword>
<keyword evidence="2" id="KW-0997">Cell inner membrane</keyword>
<dbReference type="AlphaFoldDB" id="A0A024ECH2"/>
<dbReference type="EMBL" id="CP005960">
    <property type="protein sequence ID" value="AHZ70058.1"/>
    <property type="molecule type" value="Genomic_DNA"/>
</dbReference>
<keyword evidence="2" id="KW-1003">Cell membrane</keyword>
<evidence type="ECO:0000256" key="3">
    <source>
        <dbReference type="ARBA" id="ARBA00022676"/>
    </source>
</evidence>
<name>A0A024ECH2_9PSED</name>
<evidence type="ECO:0000313" key="7">
    <source>
        <dbReference type="Proteomes" id="UP000026913"/>
    </source>
</evidence>
<keyword evidence="2" id="KW-0472">Membrane</keyword>
<evidence type="ECO:0000256" key="4">
    <source>
        <dbReference type="ARBA" id="ARBA00022679"/>
    </source>
</evidence>
<reference evidence="6 7" key="1">
    <citation type="journal article" date="2012" name="J. Bacteriol.">
        <title>Genome sequence of cold-adapted Pseudomonas mandelii strain JR-1.</title>
        <authorList>
            <person name="Jang S.H."/>
            <person name="Kim J."/>
            <person name="Kim J."/>
            <person name="Hong S."/>
            <person name="Lee C."/>
        </authorList>
    </citation>
    <scope>NUCLEOTIDE SEQUENCE [LARGE SCALE GENOMIC DNA]</scope>
    <source>
        <strain evidence="6 7">JR-1</strain>
    </source>
</reference>
<evidence type="ECO:0000256" key="1">
    <source>
        <dbReference type="ARBA" id="ARBA00006739"/>
    </source>
</evidence>
<accession>A0A024ECH2</accession>
<dbReference type="InterPro" id="IPR029044">
    <property type="entry name" value="Nucleotide-diphossugar_trans"/>
</dbReference>
<dbReference type="GO" id="GO:0016757">
    <property type="term" value="F:glycosyltransferase activity"/>
    <property type="evidence" value="ECO:0007669"/>
    <property type="project" value="UniProtKB-KW"/>
</dbReference>
<evidence type="ECO:0000313" key="6">
    <source>
        <dbReference type="EMBL" id="AHZ70058.1"/>
    </source>
</evidence>
<sequence>MSDAQPLVTVIIASYNHARYIEESILSVLNQTYKNIELLVVDDGSKDDSVERIKVLQAQYGFDFQVQQNQGLTNTLNGAIARSKGSLIVPFGSDDIMLPERIATQVAYMDGKPEVGICAGNIELIDADGNLYPEKRQRRDVPFRRLDFDDMFLERKPYPPAPTLMIRREALDKVGGFDPNIRLEDLLIELKVTRAGYFIDGLNVLMARYRKHATNSYKNHRFMVDNILRSYALFSDHPLYDEVRYKFLSSMFLKTANRDRKLARELLAQIPFRAWNKKTWRGLGRLYFSPLEKD</sequence>
<comment type="similarity">
    <text evidence="1">Belongs to the glycosyltransferase 2 family.</text>
</comment>
<dbReference type="InterPro" id="IPR001173">
    <property type="entry name" value="Glyco_trans_2-like"/>
</dbReference>
<dbReference type="Gene3D" id="3.90.550.10">
    <property type="entry name" value="Spore Coat Polysaccharide Biosynthesis Protein SpsA, Chain A"/>
    <property type="match status" value="1"/>
</dbReference>
<proteinExistence type="inferred from homology"/>
<protein>
    <submittedName>
        <fullName evidence="6">Glycosyl transferase, group 2 family protein</fullName>
    </submittedName>
</protein>
<gene>
    <name evidence="6" type="ORF">OU5_2979</name>
</gene>
<dbReference type="Pfam" id="PF00535">
    <property type="entry name" value="Glycos_transf_2"/>
    <property type="match status" value="1"/>
</dbReference>
<dbReference type="PANTHER" id="PTHR43685">
    <property type="entry name" value="GLYCOSYLTRANSFERASE"/>
    <property type="match status" value="1"/>
</dbReference>
<dbReference type="Proteomes" id="UP000026913">
    <property type="component" value="Chromosome"/>
</dbReference>
<keyword evidence="4 6" id="KW-0808">Transferase</keyword>
<dbReference type="InterPro" id="IPR050834">
    <property type="entry name" value="Glycosyltransf_2"/>
</dbReference>
<organism evidence="6 7">
    <name type="scientific">Pseudomonas mandelii JR-1</name>
    <dbReference type="NCBI Taxonomy" id="1147786"/>
    <lineage>
        <taxon>Bacteria</taxon>
        <taxon>Pseudomonadati</taxon>
        <taxon>Pseudomonadota</taxon>
        <taxon>Gammaproteobacteria</taxon>
        <taxon>Pseudomonadales</taxon>
        <taxon>Pseudomonadaceae</taxon>
        <taxon>Pseudomonas</taxon>
    </lineage>
</organism>
<dbReference type="SUPFAM" id="SSF53448">
    <property type="entry name" value="Nucleotide-diphospho-sugar transferases"/>
    <property type="match status" value="1"/>
</dbReference>
<feature type="domain" description="Glycosyltransferase 2-like" evidence="5">
    <location>
        <begin position="9"/>
        <end position="174"/>
    </location>
</feature>
<dbReference type="RefSeq" id="WP_010464275.1">
    <property type="nucleotide sequence ID" value="NZ_CP005960.1"/>
</dbReference>
<dbReference type="OrthoDB" id="8742915at2"/>
<dbReference type="PANTHER" id="PTHR43685:SF5">
    <property type="entry name" value="GLYCOSYLTRANSFERASE EPSE-RELATED"/>
    <property type="match status" value="1"/>
</dbReference>
<dbReference type="HOGENOM" id="CLU_025996_0_4_6"/>